<evidence type="ECO:0000256" key="12">
    <source>
        <dbReference type="ARBA" id="ARBA00023004"/>
    </source>
</evidence>
<dbReference type="InterPro" id="IPR036280">
    <property type="entry name" value="Multihaem_cyt_sf"/>
</dbReference>
<reference evidence="16 17" key="1">
    <citation type="submission" date="2020-07" db="EMBL/GenBank/DDBJ databases">
        <authorList>
            <person name="Feng X."/>
        </authorList>
    </citation>
    <scope>NUCLEOTIDE SEQUENCE [LARGE SCALE GENOMIC DNA]</scope>
    <source>
        <strain evidence="16 17">JCM23202</strain>
    </source>
</reference>
<dbReference type="InterPro" id="IPR010177">
    <property type="entry name" value="Paired_CXXCH_1"/>
</dbReference>
<dbReference type="Pfam" id="PF09699">
    <property type="entry name" value="Paired_CXXCH_1"/>
    <property type="match status" value="1"/>
</dbReference>
<comment type="catalytic activity">
    <reaction evidence="13">
        <text>6 Fe(III)-[cytochrome c] + NH4(+) + 2 H2O = 6 Fe(II)-[cytochrome c] + nitrite + 8 H(+)</text>
        <dbReference type="Rhea" id="RHEA:13089"/>
        <dbReference type="Rhea" id="RHEA-COMP:10350"/>
        <dbReference type="Rhea" id="RHEA-COMP:14399"/>
        <dbReference type="ChEBI" id="CHEBI:15377"/>
        <dbReference type="ChEBI" id="CHEBI:15378"/>
        <dbReference type="ChEBI" id="CHEBI:16301"/>
        <dbReference type="ChEBI" id="CHEBI:28938"/>
        <dbReference type="ChEBI" id="CHEBI:29033"/>
        <dbReference type="ChEBI" id="CHEBI:29034"/>
        <dbReference type="EC" id="1.7.2.2"/>
    </reaction>
</comment>
<dbReference type="GO" id="GO:0020037">
    <property type="term" value="F:heme binding"/>
    <property type="evidence" value="ECO:0007669"/>
    <property type="project" value="TreeGrafter"/>
</dbReference>
<evidence type="ECO:0000256" key="11">
    <source>
        <dbReference type="ARBA" id="ARBA00023002"/>
    </source>
</evidence>
<comment type="subcellular location">
    <subcellularLocation>
        <location evidence="2">Cell envelope</location>
    </subcellularLocation>
</comment>
<keyword evidence="8" id="KW-0732">Signal</keyword>
<dbReference type="InterPro" id="IPR003321">
    <property type="entry name" value="Cyt_c552"/>
</dbReference>
<dbReference type="GO" id="GO:0042279">
    <property type="term" value="F:nitrite reductase (cytochrome, ammonia-forming) activity"/>
    <property type="evidence" value="ECO:0007669"/>
    <property type="project" value="UniProtKB-EC"/>
</dbReference>
<dbReference type="Pfam" id="PF14537">
    <property type="entry name" value="Cytochrom_c3_2"/>
    <property type="match status" value="1"/>
</dbReference>
<keyword evidence="5" id="KW-0813">Transport</keyword>
<dbReference type="Proteomes" id="UP000526501">
    <property type="component" value="Unassembled WGS sequence"/>
</dbReference>
<evidence type="ECO:0000256" key="1">
    <source>
        <dbReference type="ARBA" id="ARBA00001926"/>
    </source>
</evidence>
<evidence type="ECO:0000256" key="7">
    <source>
        <dbReference type="ARBA" id="ARBA00022723"/>
    </source>
</evidence>
<evidence type="ECO:0000256" key="8">
    <source>
        <dbReference type="ARBA" id="ARBA00022729"/>
    </source>
</evidence>
<dbReference type="InterPro" id="IPR012286">
    <property type="entry name" value="Tetrahaem_cytochrome"/>
</dbReference>
<evidence type="ECO:0000256" key="10">
    <source>
        <dbReference type="ARBA" id="ARBA00022982"/>
    </source>
</evidence>
<dbReference type="EC" id="1.7.2.2" evidence="4"/>
<gene>
    <name evidence="16" type="ORF">H5P27_01310</name>
</gene>
<keyword evidence="7" id="KW-0479">Metal-binding</keyword>
<dbReference type="RefSeq" id="WP_185658576.1">
    <property type="nucleotide sequence ID" value="NZ_CAWPOO010000001.1"/>
</dbReference>
<evidence type="ECO:0000313" key="16">
    <source>
        <dbReference type="EMBL" id="MBC2604685.1"/>
    </source>
</evidence>
<keyword evidence="17" id="KW-1185">Reference proteome</keyword>
<comment type="caution">
    <text evidence="16">The sequence shown here is derived from an EMBL/GenBank/DDBJ whole genome shotgun (WGS) entry which is preliminary data.</text>
</comment>
<dbReference type="EMBL" id="JACHVC010000001">
    <property type="protein sequence ID" value="MBC2604685.1"/>
    <property type="molecule type" value="Genomic_DNA"/>
</dbReference>
<evidence type="ECO:0000256" key="13">
    <source>
        <dbReference type="ARBA" id="ARBA00049131"/>
    </source>
</evidence>
<evidence type="ECO:0000259" key="15">
    <source>
        <dbReference type="Pfam" id="PF14537"/>
    </source>
</evidence>
<dbReference type="SUPFAM" id="SSF48695">
    <property type="entry name" value="Multiheme cytochromes"/>
    <property type="match status" value="1"/>
</dbReference>
<protein>
    <recommendedName>
        <fullName evidence="4">nitrite reductase (cytochrome; ammonia-forming)</fullName>
        <ecNumber evidence="4">1.7.2.2</ecNumber>
    </recommendedName>
</protein>
<dbReference type="GO" id="GO:0030288">
    <property type="term" value="C:outer membrane-bounded periplasmic space"/>
    <property type="evidence" value="ECO:0007669"/>
    <property type="project" value="TreeGrafter"/>
</dbReference>
<dbReference type="Gene3D" id="1.10.1130.10">
    <property type="entry name" value="Flavocytochrome C3, Chain A"/>
    <property type="match status" value="1"/>
</dbReference>
<feature type="domain" description="Doubled CXXCH motif" evidence="14">
    <location>
        <begin position="99"/>
        <end position="134"/>
    </location>
</feature>
<dbReference type="GO" id="GO:0046872">
    <property type="term" value="F:metal ion binding"/>
    <property type="evidence" value="ECO:0007669"/>
    <property type="project" value="UniProtKB-KW"/>
</dbReference>
<keyword evidence="10" id="KW-0249">Electron transport</keyword>
<evidence type="ECO:0000256" key="3">
    <source>
        <dbReference type="ARBA" id="ARBA00009288"/>
    </source>
</evidence>
<evidence type="ECO:0000256" key="4">
    <source>
        <dbReference type="ARBA" id="ARBA00011887"/>
    </source>
</evidence>
<sequence length="447" mass="49926">MKLKTLQWIAAAIAPLWLGLHFFASINGNSQKAFMPGEATHGHHQIQLQCSACHTEDMGVQHDACATCHQEELDRVSDSHPVTKFLDPRNADRVAILDARKCVTCHVEHQSDQTGQMGVTLPEDYCYFCHQDVAENRPTHEGLPFNSCSTVGCHNFHDNTALYEEFLERHLDDPNIKENPKVKELNQYANWAEEHSRTALEIGERAVPSEVTYSQDIAFEWSQSSHAKAGINCIDCHQSEETGAWLEKPGFVSCQGCHDYETETFLQSRHGMRLGQGLSPMTPAQALIPMHAGAAHRELSCTSCHDDHSFDTKFAAVNACMSCHDDDHTNSYKGSKHFQLWQAEMNGQGPEGSGVSCATCHLPRIEMTEQGESITKVLHNQNDVLRPNEKMIRPVCIDCHGVGFSIDALADPNVIDNNFQSMPSVHVESLEMVVEKLQRVARERAEN</sequence>
<keyword evidence="6" id="KW-0349">Heme</keyword>
<evidence type="ECO:0000259" key="14">
    <source>
        <dbReference type="Pfam" id="PF09699"/>
    </source>
</evidence>
<evidence type="ECO:0000256" key="6">
    <source>
        <dbReference type="ARBA" id="ARBA00022617"/>
    </source>
</evidence>
<evidence type="ECO:0000256" key="2">
    <source>
        <dbReference type="ARBA" id="ARBA00004196"/>
    </source>
</evidence>
<dbReference type="CDD" id="cd08168">
    <property type="entry name" value="Cytochrom_C3"/>
    <property type="match status" value="1"/>
</dbReference>
<keyword evidence="11" id="KW-0560">Oxidoreductase</keyword>
<evidence type="ECO:0000256" key="5">
    <source>
        <dbReference type="ARBA" id="ARBA00022448"/>
    </source>
</evidence>
<dbReference type="Gene3D" id="3.90.10.10">
    <property type="entry name" value="Cytochrome C3"/>
    <property type="match status" value="2"/>
</dbReference>
<dbReference type="GO" id="GO:0019645">
    <property type="term" value="P:anaerobic electron transport chain"/>
    <property type="evidence" value="ECO:0007669"/>
    <property type="project" value="TreeGrafter"/>
</dbReference>
<evidence type="ECO:0000256" key="9">
    <source>
        <dbReference type="ARBA" id="ARBA00022837"/>
    </source>
</evidence>
<feature type="domain" description="Tetrahaem cytochrome" evidence="15">
    <location>
        <begin position="226"/>
        <end position="325"/>
    </location>
</feature>
<comment type="cofactor">
    <cofactor evidence="1">
        <name>heme c</name>
        <dbReference type="ChEBI" id="CHEBI:61717"/>
    </cofactor>
</comment>
<accession>A0A7X1E6H3</accession>
<organism evidence="16 17">
    <name type="scientific">Pelagicoccus albus</name>
    <dbReference type="NCBI Taxonomy" id="415222"/>
    <lineage>
        <taxon>Bacteria</taxon>
        <taxon>Pseudomonadati</taxon>
        <taxon>Verrucomicrobiota</taxon>
        <taxon>Opitutia</taxon>
        <taxon>Puniceicoccales</taxon>
        <taxon>Pelagicoccaceae</taxon>
        <taxon>Pelagicoccus</taxon>
    </lineage>
</organism>
<keyword evidence="12" id="KW-0408">Iron</keyword>
<proteinExistence type="inferred from homology"/>
<name>A0A7X1E6H3_9BACT</name>
<keyword evidence="9" id="KW-0106">Calcium</keyword>
<comment type="similarity">
    <text evidence="3">Belongs to the cytochrome c-552 family.</text>
</comment>
<dbReference type="PANTHER" id="PTHR30633">
    <property type="entry name" value="CYTOCHROME C-552 RESPIRATORY NITRITE REDUCTASE"/>
    <property type="match status" value="1"/>
</dbReference>
<dbReference type="AlphaFoldDB" id="A0A7X1E6H3"/>
<evidence type="ECO:0000313" key="17">
    <source>
        <dbReference type="Proteomes" id="UP000526501"/>
    </source>
</evidence>
<dbReference type="PANTHER" id="PTHR30633:SF0">
    <property type="entry name" value="CYTOCHROME C-552"/>
    <property type="match status" value="1"/>
</dbReference>